<protein>
    <recommendedName>
        <fullName evidence="4">MPN domain-containing protein</fullName>
    </recommendedName>
</protein>
<dbReference type="Pfam" id="PF13012">
    <property type="entry name" value="MitMem_reg"/>
    <property type="match status" value="1"/>
</dbReference>
<dbReference type="InterPro" id="IPR033858">
    <property type="entry name" value="MPN_RPN7_8"/>
</dbReference>
<dbReference type="Gene3D" id="3.40.140.10">
    <property type="entry name" value="Cytidine Deaminase, domain 2"/>
    <property type="match status" value="1"/>
</dbReference>
<dbReference type="PROSITE" id="PS50249">
    <property type="entry name" value="MPN"/>
    <property type="match status" value="1"/>
</dbReference>
<dbReference type="InterPro" id="IPR037518">
    <property type="entry name" value="MPN"/>
</dbReference>
<dbReference type="InterPro" id="IPR024969">
    <property type="entry name" value="EIF3F/CSN6-like_C"/>
</dbReference>
<gene>
    <name evidence="5" type="ORF">DBR06_SOUSAS110453</name>
</gene>
<name>A0A484GT55_SOUCH</name>
<dbReference type="GO" id="GO:0008237">
    <property type="term" value="F:metallopeptidase activity"/>
    <property type="evidence" value="ECO:0007669"/>
    <property type="project" value="InterPro"/>
</dbReference>
<dbReference type="AlphaFoldDB" id="A0A484GT55"/>
<dbReference type="Pfam" id="PF01398">
    <property type="entry name" value="JAB"/>
    <property type="match status" value="1"/>
</dbReference>
<dbReference type="GO" id="GO:0005838">
    <property type="term" value="C:proteasome regulatory particle"/>
    <property type="evidence" value="ECO:0007669"/>
    <property type="project" value="InterPro"/>
</dbReference>
<dbReference type="SMART" id="SM00232">
    <property type="entry name" value="JAB_MPN"/>
    <property type="match status" value="1"/>
</dbReference>
<dbReference type="GO" id="GO:0043161">
    <property type="term" value="P:proteasome-mediated ubiquitin-dependent protein catabolic process"/>
    <property type="evidence" value="ECO:0007669"/>
    <property type="project" value="TreeGrafter"/>
</dbReference>
<evidence type="ECO:0000313" key="6">
    <source>
        <dbReference type="Proteomes" id="UP000295264"/>
    </source>
</evidence>
<comment type="caution">
    <text evidence="5">The sequence shown here is derived from an EMBL/GenBank/DDBJ whole genome shotgun (WGS) entry which is preliminary data.</text>
</comment>
<feature type="non-terminal residue" evidence="5">
    <location>
        <position position="1"/>
    </location>
</feature>
<dbReference type="Proteomes" id="UP000295264">
    <property type="component" value="Unassembled WGS sequence"/>
</dbReference>
<keyword evidence="6" id="KW-1185">Reference proteome</keyword>
<keyword evidence="2" id="KW-0647">Proteasome</keyword>
<evidence type="ECO:0000259" key="4">
    <source>
        <dbReference type="PROSITE" id="PS50249"/>
    </source>
</evidence>
<accession>A0A484GT55</accession>
<evidence type="ECO:0000313" key="5">
    <source>
        <dbReference type="EMBL" id="TEA38541.1"/>
    </source>
</evidence>
<feature type="domain" description="MPN" evidence="4">
    <location>
        <begin position="46"/>
        <end position="181"/>
    </location>
</feature>
<reference evidence="5 6" key="1">
    <citation type="journal article" date="2018" name="Genomics">
        <title>Molecular footprints of inshore aquatic adaptation in Indo-Pacific humpback dolphin (Sousa chinensis).</title>
        <authorList>
            <person name="Ming Y."/>
            <person name="Jian J."/>
            <person name="Yu F."/>
            <person name="Yu X."/>
            <person name="Wang J."/>
            <person name="Liu W."/>
        </authorList>
    </citation>
    <scope>NUCLEOTIDE SEQUENCE [LARGE SCALE GENOMIC DNA]</scope>
    <source>
        <strain evidence="5">MY-2018</strain>
        <tissue evidence="5">Skin</tissue>
    </source>
</reference>
<evidence type="ECO:0000256" key="2">
    <source>
        <dbReference type="ARBA" id="ARBA00022942"/>
    </source>
</evidence>
<dbReference type="PANTHER" id="PTHR10540">
    <property type="entry name" value="EUKARYOTIC TRANSLATION INITIATION FACTOR 3 SUBUNIT F-RELATED"/>
    <property type="match status" value="1"/>
</dbReference>
<dbReference type="CDD" id="cd08062">
    <property type="entry name" value="MPN_RPN7_8"/>
    <property type="match status" value="1"/>
</dbReference>
<sequence>NRKRRGRAWRIPENRCCSGRRCLRVAGSRAWRAGCVAMPELAVQKVVVHPLVLLSVVDHFNRIGKVGNQKRVVGVLLGSWQKKVLDVSNSFAVPFDEDDKDDSVWFLDHDYLENMYGMFKKVNARERIVGWYHTGPKLHKNDIAINELMKRYCPNSVLVIIDVKPKDLGLPTEAYISVEEVHDSAPWHSVPAMLSVSLFLGDIKDTTVGTLSQRITNQVHGLKGLNSKLLDIRSYLEKVATGKLPINHQIIYQLQDVFNLLPDVSLQEFVKAFYLKTNDQMVVVYLASLIRSVVALHNLINNKIANRDAEKKEGQEKEDSKKDRKDDKEKDKEKSDVKKEEKKEKK</sequence>
<dbReference type="EMBL" id="QWLN02004798">
    <property type="protein sequence ID" value="TEA38541.1"/>
    <property type="molecule type" value="Genomic_DNA"/>
</dbReference>
<proteinExistence type="inferred from homology"/>
<comment type="similarity">
    <text evidence="1">Belongs to the peptidase M67A family.</text>
</comment>
<dbReference type="PANTHER" id="PTHR10540:SF7">
    <property type="entry name" value="26S PROTEASOME NON-ATPASE REGULATORY SUBUNIT 7"/>
    <property type="match status" value="1"/>
</dbReference>
<dbReference type="InterPro" id="IPR000555">
    <property type="entry name" value="JAMM/MPN+_dom"/>
</dbReference>
<evidence type="ECO:0000256" key="1">
    <source>
        <dbReference type="ARBA" id="ARBA00008568"/>
    </source>
</evidence>
<feature type="region of interest" description="Disordered" evidence="3">
    <location>
        <begin position="305"/>
        <end position="346"/>
    </location>
</feature>
<evidence type="ECO:0000256" key="3">
    <source>
        <dbReference type="SAM" id="MobiDB-lite"/>
    </source>
</evidence>
<organism evidence="5 6">
    <name type="scientific">Sousa chinensis</name>
    <name type="common">Indo-pacific humpbacked dolphin</name>
    <name type="synonym">Steno chinensis</name>
    <dbReference type="NCBI Taxonomy" id="103600"/>
    <lineage>
        <taxon>Eukaryota</taxon>
        <taxon>Metazoa</taxon>
        <taxon>Chordata</taxon>
        <taxon>Craniata</taxon>
        <taxon>Vertebrata</taxon>
        <taxon>Euteleostomi</taxon>
        <taxon>Mammalia</taxon>
        <taxon>Eutheria</taxon>
        <taxon>Laurasiatheria</taxon>
        <taxon>Artiodactyla</taxon>
        <taxon>Whippomorpha</taxon>
        <taxon>Cetacea</taxon>
        <taxon>Odontoceti</taxon>
        <taxon>Delphinidae</taxon>
        <taxon>Sousa</taxon>
    </lineage>
</organism>